<comment type="caution">
    <text evidence="4">The sequence shown here is derived from an EMBL/GenBank/DDBJ whole genome shotgun (WGS) entry which is preliminary data.</text>
</comment>
<dbReference type="InterPro" id="IPR008757">
    <property type="entry name" value="Peptidase_M6-like_domain"/>
</dbReference>
<proteinExistence type="predicted"/>
<evidence type="ECO:0000313" key="4">
    <source>
        <dbReference type="EMBL" id="GAA1983786.1"/>
    </source>
</evidence>
<evidence type="ECO:0000256" key="1">
    <source>
        <dbReference type="SAM" id="MobiDB-lite"/>
    </source>
</evidence>
<feature type="region of interest" description="Disordered" evidence="1">
    <location>
        <begin position="30"/>
        <end position="80"/>
    </location>
</feature>
<dbReference type="NCBIfam" id="TIGR03296">
    <property type="entry name" value="M6dom_TIGR03296"/>
    <property type="match status" value="1"/>
</dbReference>
<dbReference type="SUPFAM" id="SSF55486">
    <property type="entry name" value="Metalloproteases ('zincins'), catalytic domain"/>
    <property type="match status" value="1"/>
</dbReference>
<dbReference type="Proteomes" id="UP001500326">
    <property type="component" value="Unassembled WGS sequence"/>
</dbReference>
<evidence type="ECO:0000313" key="5">
    <source>
        <dbReference type="Proteomes" id="UP001500326"/>
    </source>
</evidence>
<sequence length="1377" mass="139306">MGASALTRFIAIVGTATLTVTLAIASSAAAAPSPESAGAAPSGSLSAATDPPPQTDVMRGANPKAPDLGNPLARPTVVSRGAPADSTLRKFVQPDGTTFAARAVGDAVSSAVRTEDGHVIVQDESEQWVYATRSGGASDLVVGEDAAPRAVATAPADPVDPPQGFAVEANNVGTQRTLVILVSFTNRPSVGSTAAQWSAKYFGAGNSVRSYYKQASYNQLDFAPALETQGTVNDGVVGWLQLPYAHPNAGGAYYQQVNGVIPSQAVTRDAILAANPYVNYANYDTNGDSVIEPSELHITVIMAGYESAMLSGCPATGAEIWGHQWSLLNGYLPPAATTDGKWVGAYGYTQFGEWHASCPNTETGTMATIGIMAHEIGHDIGWPDLYDAYPGGNNPDSAGIGVWSIMSGGSWNQLPGQRPGDTPSLPDAWSKYLQGWVQPTAYSPTATTVSLGSAATNPHVVRLLDNPNGVDWKWAAGTGEYFLIENRQREGYDAALPGCGLLIWHIDETRVDNGDENHRLVDLEEADGRNDLNGISNDGDAGDPFPGSTAKLAFNVSSTPNSRLYSGAASGVSVSVSSTSCASPMSATVATNGIPPANDAFAGATVIDGVSGTRTATTVGATKEAGEPAHAGNGGGHSIWYSWTAPASGTLTVTTTGSTFNTLLGIYRGSSVTTLTADASNDDEPPGGLITSRVSDLAVTAGTVYRFAVDGFGGATGSVNLTWNLTAPAPANDLFAAATTLTGASGAATGTNVAATKEPGEPVHAGNAGGSSVWYSWTAPVTGTLDLSTEGSTFDTLLAIYQGSAVGALTPKASNDDDSNETGVITSRIEDFAVTAGQVYRIAVDGYLHDETVGAGQIALAWQTTVVGPPPANDSFASPITLAGAGGTLSGTNTDATKQAGEPNHAGNVGGRSVWYSWTAPATGQLSVSTGGSDLDSLLGVYVGSSVGSLVVTAQNDDENFDEGIYTSTLSSVPVLGGQTYRIAVDGYNLGTGTGAASGPFTLTWAFSDEFTSLVPSRVLDTRSGVGRPGTSKVAAGGTVTLDVTGVGGVPASGVSAVVLSITTTQSATGGRITVYPSGQPKPNTTDVSYQAGANMTGLAIAKVGADGNVRLFSTAATHMGADVVGYFPSGSEFTSLKPARVLDTRSGVGRPGTAQVPAGGTVTLDVTGVGGVPASGVSAVVVSITTTQSATAGRITVYPSGQAKPTATNVSYQPGANMTGLAIAKVGADGNITLASTAATHMGADVVGYFPSGSQFTSLTPARLLDTRSGVGRPGTAQVPAGGTVTLDVTGVGGVPASGVSAVIVSITTTQSTTAGRITVYPSDQPRPTATNVSYQPGANMTGLAIAKVGADGTINLFSTAATHMGADVVGYFPTP</sequence>
<feature type="signal peptide" evidence="2">
    <location>
        <begin position="1"/>
        <end position="30"/>
    </location>
</feature>
<evidence type="ECO:0000256" key="2">
    <source>
        <dbReference type="SAM" id="SignalP"/>
    </source>
</evidence>
<dbReference type="Pfam" id="PF05547">
    <property type="entry name" value="Peptidase_M6"/>
    <property type="match status" value="1"/>
</dbReference>
<organism evidence="4 5">
    <name type="scientific">Microbacterium pumilum</name>
    <dbReference type="NCBI Taxonomy" id="344165"/>
    <lineage>
        <taxon>Bacteria</taxon>
        <taxon>Bacillati</taxon>
        <taxon>Actinomycetota</taxon>
        <taxon>Actinomycetes</taxon>
        <taxon>Micrococcales</taxon>
        <taxon>Microbacteriaceae</taxon>
        <taxon>Microbacterium</taxon>
    </lineage>
</organism>
<name>A0ABP5DS22_9MICO</name>
<dbReference type="RefSeq" id="WP_344060489.1">
    <property type="nucleotide sequence ID" value="NZ_BAAAOH010000001.1"/>
</dbReference>
<protein>
    <recommendedName>
        <fullName evidence="3">Peptidase M6-like domain-containing protein</fullName>
    </recommendedName>
</protein>
<feature type="chain" id="PRO_5046492272" description="Peptidase M6-like domain-containing protein" evidence="2">
    <location>
        <begin position="31"/>
        <end position="1377"/>
    </location>
</feature>
<dbReference type="PANTHER" id="PTHR41775:SF1">
    <property type="entry name" value="PEPTIDASE M6-LIKE DOMAIN-CONTAINING PROTEIN"/>
    <property type="match status" value="1"/>
</dbReference>
<feature type="compositionally biased region" description="Low complexity" evidence="1">
    <location>
        <begin position="30"/>
        <end position="49"/>
    </location>
</feature>
<keyword evidence="5" id="KW-1185">Reference proteome</keyword>
<feature type="domain" description="Peptidase M6-like" evidence="3">
    <location>
        <begin position="206"/>
        <end position="435"/>
    </location>
</feature>
<accession>A0ABP5DS22</accession>
<dbReference type="PANTHER" id="PTHR41775">
    <property type="entry name" value="SECRETED PROTEIN-RELATED"/>
    <property type="match status" value="1"/>
</dbReference>
<evidence type="ECO:0000259" key="3">
    <source>
        <dbReference type="Pfam" id="PF05547"/>
    </source>
</evidence>
<gene>
    <name evidence="4" type="ORF">GCM10009777_17110</name>
</gene>
<dbReference type="EMBL" id="BAAAOH010000001">
    <property type="protein sequence ID" value="GAA1983786.1"/>
    <property type="molecule type" value="Genomic_DNA"/>
</dbReference>
<keyword evidence="2" id="KW-0732">Signal</keyword>
<reference evidence="5" key="1">
    <citation type="journal article" date="2019" name="Int. J. Syst. Evol. Microbiol.">
        <title>The Global Catalogue of Microorganisms (GCM) 10K type strain sequencing project: providing services to taxonomists for standard genome sequencing and annotation.</title>
        <authorList>
            <consortium name="The Broad Institute Genomics Platform"/>
            <consortium name="The Broad Institute Genome Sequencing Center for Infectious Disease"/>
            <person name="Wu L."/>
            <person name="Ma J."/>
        </authorList>
    </citation>
    <scope>NUCLEOTIDE SEQUENCE [LARGE SCALE GENOMIC DNA]</scope>
    <source>
        <strain evidence="5">JCM 14902</strain>
    </source>
</reference>